<name>A0ABU7BXX9_9TELE</name>
<keyword evidence="2" id="KW-1185">Reference proteome</keyword>
<organism evidence="1 2">
    <name type="scientific">Ataeniobius toweri</name>
    <dbReference type="NCBI Taxonomy" id="208326"/>
    <lineage>
        <taxon>Eukaryota</taxon>
        <taxon>Metazoa</taxon>
        <taxon>Chordata</taxon>
        <taxon>Craniata</taxon>
        <taxon>Vertebrata</taxon>
        <taxon>Euteleostomi</taxon>
        <taxon>Actinopterygii</taxon>
        <taxon>Neopterygii</taxon>
        <taxon>Teleostei</taxon>
        <taxon>Neoteleostei</taxon>
        <taxon>Acanthomorphata</taxon>
        <taxon>Ovalentaria</taxon>
        <taxon>Atherinomorphae</taxon>
        <taxon>Cyprinodontiformes</taxon>
        <taxon>Goodeidae</taxon>
        <taxon>Ataeniobius</taxon>
    </lineage>
</organism>
<comment type="caution">
    <text evidence="1">The sequence shown here is derived from an EMBL/GenBank/DDBJ whole genome shotgun (WGS) entry which is preliminary data.</text>
</comment>
<accession>A0ABU7BXX9</accession>
<dbReference type="Proteomes" id="UP001345963">
    <property type="component" value="Unassembled WGS sequence"/>
</dbReference>
<proteinExistence type="predicted"/>
<evidence type="ECO:0000313" key="1">
    <source>
        <dbReference type="EMBL" id="MED6255307.1"/>
    </source>
</evidence>
<protein>
    <submittedName>
        <fullName evidence="1">Uncharacterized protein</fullName>
    </submittedName>
</protein>
<gene>
    <name evidence="1" type="ORF">ATANTOWER_007579</name>
</gene>
<reference evidence="1 2" key="1">
    <citation type="submission" date="2021-07" db="EMBL/GenBank/DDBJ databases">
        <authorList>
            <person name="Palmer J.M."/>
        </authorList>
    </citation>
    <scope>NUCLEOTIDE SEQUENCE [LARGE SCALE GENOMIC DNA]</scope>
    <source>
        <strain evidence="1 2">AT_MEX2019</strain>
        <tissue evidence="1">Muscle</tissue>
    </source>
</reference>
<evidence type="ECO:0000313" key="2">
    <source>
        <dbReference type="Proteomes" id="UP001345963"/>
    </source>
</evidence>
<dbReference type="EMBL" id="JAHUTI010070723">
    <property type="protein sequence ID" value="MED6255307.1"/>
    <property type="molecule type" value="Genomic_DNA"/>
</dbReference>
<sequence length="103" mass="11600">MPQLGLLVCTSVRHALHKSELYASMARRNPFLGKHLKTWQTCGRRSTHNVLFGVTLHIAMVKLGGGSVMVWRSFCSAVTRKWIIVDGCKKLKTRAEVESTFMP</sequence>